<evidence type="ECO:0000256" key="4">
    <source>
        <dbReference type="ARBA" id="ARBA00022771"/>
    </source>
</evidence>
<keyword evidence="2" id="KW-0479">Metal-binding</keyword>
<dbReference type="InterPro" id="IPR019786">
    <property type="entry name" value="Zinc_finger_PHD-type_CS"/>
</dbReference>
<evidence type="ECO:0000256" key="8">
    <source>
        <dbReference type="ARBA" id="ARBA00023242"/>
    </source>
</evidence>
<feature type="compositionally biased region" description="Basic residues" evidence="10">
    <location>
        <begin position="509"/>
        <end position="522"/>
    </location>
</feature>
<accession>A0A0R3TSW2</accession>
<dbReference type="SUPFAM" id="SSF57903">
    <property type="entry name" value="FYVE/PHD zinc finger"/>
    <property type="match status" value="2"/>
</dbReference>
<keyword evidence="5" id="KW-0862">Zinc</keyword>
<dbReference type="InterPro" id="IPR001965">
    <property type="entry name" value="Znf_PHD"/>
</dbReference>
<evidence type="ECO:0000313" key="12">
    <source>
        <dbReference type="EMBL" id="VDO08707.1"/>
    </source>
</evidence>
<evidence type="ECO:0000256" key="2">
    <source>
        <dbReference type="ARBA" id="ARBA00022723"/>
    </source>
</evidence>
<keyword evidence="8" id="KW-0539">Nucleus</keyword>
<keyword evidence="6" id="KW-0805">Transcription regulation</keyword>
<reference evidence="14" key="1">
    <citation type="submission" date="2017-02" db="UniProtKB">
        <authorList>
            <consortium name="WormBaseParasite"/>
        </authorList>
    </citation>
    <scope>IDENTIFICATION</scope>
</reference>
<keyword evidence="4 9" id="KW-0863">Zinc-finger</keyword>
<dbReference type="GO" id="GO:0008270">
    <property type="term" value="F:zinc ion binding"/>
    <property type="evidence" value="ECO:0007669"/>
    <property type="project" value="UniProtKB-KW"/>
</dbReference>
<evidence type="ECO:0000256" key="1">
    <source>
        <dbReference type="ARBA" id="ARBA00004123"/>
    </source>
</evidence>
<evidence type="ECO:0000313" key="14">
    <source>
        <dbReference type="WBParaSite" id="HNAJ_0001076301-mRNA-1"/>
    </source>
</evidence>
<feature type="region of interest" description="Disordered" evidence="10">
    <location>
        <begin position="496"/>
        <end position="560"/>
    </location>
</feature>
<proteinExistence type="predicted"/>
<name>A0A0R3TSW2_RODNA</name>
<feature type="region of interest" description="Disordered" evidence="10">
    <location>
        <begin position="357"/>
        <end position="402"/>
    </location>
</feature>
<dbReference type="PANTHER" id="PTHR45888">
    <property type="entry name" value="HL01030P-RELATED"/>
    <property type="match status" value="1"/>
</dbReference>
<feature type="compositionally biased region" description="Low complexity" evidence="10">
    <location>
        <begin position="523"/>
        <end position="537"/>
    </location>
</feature>
<gene>
    <name evidence="12" type="ORF">HNAJ_LOCUS10758</name>
</gene>
<dbReference type="InterPro" id="IPR019787">
    <property type="entry name" value="Znf_PHD-finger"/>
</dbReference>
<dbReference type="Pfam" id="PF00628">
    <property type="entry name" value="PHD"/>
    <property type="match status" value="1"/>
</dbReference>
<evidence type="ECO:0000256" key="9">
    <source>
        <dbReference type="PROSITE-ProRule" id="PRU00146"/>
    </source>
</evidence>
<dbReference type="Gene3D" id="3.30.40.10">
    <property type="entry name" value="Zinc/RING finger domain, C3HC4 (zinc finger)"/>
    <property type="match status" value="2"/>
</dbReference>
<dbReference type="CDD" id="cd15529">
    <property type="entry name" value="PHD2_PHF10"/>
    <property type="match status" value="1"/>
</dbReference>
<evidence type="ECO:0000256" key="10">
    <source>
        <dbReference type="SAM" id="MobiDB-lite"/>
    </source>
</evidence>
<dbReference type="PROSITE" id="PS01359">
    <property type="entry name" value="ZF_PHD_1"/>
    <property type="match status" value="1"/>
</dbReference>
<dbReference type="WBParaSite" id="HNAJ_0001076301-mRNA-1">
    <property type="protein sequence ID" value="HNAJ_0001076301-mRNA-1"/>
    <property type="gene ID" value="HNAJ_0001076301"/>
</dbReference>
<evidence type="ECO:0000313" key="13">
    <source>
        <dbReference type="Proteomes" id="UP000278807"/>
    </source>
</evidence>
<protein>
    <submittedName>
        <fullName evidence="14">PHD finger protein 10</fullName>
    </submittedName>
</protein>
<dbReference type="STRING" id="102285.A0A0R3TSW2"/>
<dbReference type="EMBL" id="UZAE01013204">
    <property type="protein sequence ID" value="VDO08707.1"/>
    <property type="molecule type" value="Genomic_DNA"/>
</dbReference>
<dbReference type="AlphaFoldDB" id="A0A0R3TSW2"/>
<reference evidence="12 13" key="2">
    <citation type="submission" date="2018-11" db="EMBL/GenBank/DDBJ databases">
        <authorList>
            <consortium name="Pathogen Informatics"/>
        </authorList>
    </citation>
    <scope>NUCLEOTIDE SEQUENCE [LARGE SCALE GENOMIC DNA]</scope>
</reference>
<evidence type="ECO:0000256" key="5">
    <source>
        <dbReference type="ARBA" id="ARBA00022833"/>
    </source>
</evidence>
<evidence type="ECO:0000259" key="11">
    <source>
        <dbReference type="PROSITE" id="PS50016"/>
    </source>
</evidence>
<dbReference type="PANTHER" id="PTHR45888:SF4">
    <property type="entry name" value="PHD FINGER PROTEIN 10"/>
    <property type="match status" value="1"/>
</dbReference>
<comment type="subcellular location">
    <subcellularLocation>
        <location evidence="1">Nucleus</location>
    </subcellularLocation>
</comment>
<evidence type="ECO:0000256" key="6">
    <source>
        <dbReference type="ARBA" id="ARBA00023015"/>
    </source>
</evidence>
<keyword evidence="7" id="KW-0804">Transcription</keyword>
<dbReference type="PROSITE" id="PS50016">
    <property type="entry name" value="ZF_PHD_2"/>
    <property type="match status" value="1"/>
</dbReference>
<feature type="compositionally biased region" description="Basic residues" evidence="10">
    <location>
        <begin position="538"/>
        <end position="548"/>
    </location>
</feature>
<dbReference type="SMART" id="SM00249">
    <property type="entry name" value="PHD"/>
    <property type="match status" value="2"/>
</dbReference>
<dbReference type="InterPro" id="IPR011011">
    <property type="entry name" value="Znf_FYVE_PHD"/>
</dbReference>
<keyword evidence="3" id="KW-0677">Repeat</keyword>
<dbReference type="Proteomes" id="UP000278807">
    <property type="component" value="Unassembled WGS sequence"/>
</dbReference>
<dbReference type="InterPro" id="IPR013083">
    <property type="entry name" value="Znf_RING/FYVE/PHD"/>
</dbReference>
<organism evidence="14">
    <name type="scientific">Rodentolepis nana</name>
    <name type="common">Dwarf tapeworm</name>
    <name type="synonym">Hymenolepis nana</name>
    <dbReference type="NCBI Taxonomy" id="102285"/>
    <lineage>
        <taxon>Eukaryota</taxon>
        <taxon>Metazoa</taxon>
        <taxon>Spiralia</taxon>
        <taxon>Lophotrochozoa</taxon>
        <taxon>Platyhelminthes</taxon>
        <taxon>Cestoda</taxon>
        <taxon>Eucestoda</taxon>
        <taxon>Cyclophyllidea</taxon>
        <taxon>Hymenolepididae</taxon>
        <taxon>Rodentolepis</taxon>
    </lineage>
</organism>
<evidence type="ECO:0000256" key="7">
    <source>
        <dbReference type="ARBA" id="ARBA00023163"/>
    </source>
</evidence>
<keyword evidence="13" id="KW-1185">Reference proteome</keyword>
<dbReference type="GO" id="GO:0005634">
    <property type="term" value="C:nucleus"/>
    <property type="evidence" value="ECO:0007669"/>
    <property type="project" value="UniProtKB-SubCell"/>
</dbReference>
<sequence length="560" mass="62884">MTKPVLEGSHAPPKDLLDEETVFSLDDSLDGLPLTPFSRKNDIDSEFSLPGTSLGSQSLSSHRRDSRIKAETMLSRVSAFADVSEEIKLEQLFEYAWPEESLVNSKNGPTYYVIQEILADYLKVKSFKRRYPDLQRRICDAYERNWLQEAGLVPPGRAELGLTALVSDEVMTLLQNDFPDVHVVVSDLFRQRRFQRLADHQKRQYEAARVGRGEARAELARKRALESASDFNKQLISERHKERRCYWDLQTMQIHVPQWPYRLLDPPAIKNGSYPIAVIPGQFTEHYVDYSPIELNYLPVSKALHTQPPHLQCKRPFRLPPPLPVNLRYGNVSGAPRPQTLNDPSNPIIPNQVVNQAANSSKQEFAAPATPENSASKVGGSKRDEEVVGTPTKADQAEEKGPPCTVCGKPAADPLRCSQCTRQGHARCLDLPEHMIDTVRTYAWSCMECKQCVECEDTGEEDQMMFCDRCDRGYHAQCVGLRSIPEGNWECPTCAPPPEERSPSPPMSKRPRRSTTGLRRRSSPVPATSTPAPSSTTPRRRGRPPKKVVKVDSESGSDAD</sequence>
<dbReference type="OrthoDB" id="1903104at2759"/>
<feature type="domain" description="PHD-type" evidence="11">
    <location>
        <begin position="446"/>
        <end position="497"/>
    </location>
</feature>
<evidence type="ECO:0000256" key="3">
    <source>
        <dbReference type="ARBA" id="ARBA00022737"/>
    </source>
</evidence>
<dbReference type="CDD" id="cd21085">
    <property type="entry name" value="WH_NTD_PHF10"/>
    <property type="match status" value="1"/>
</dbReference>